<comment type="caution">
    <text evidence="3">The sequence shown here is derived from an EMBL/GenBank/DDBJ whole genome shotgun (WGS) entry which is preliminary data.</text>
</comment>
<feature type="region of interest" description="Disordered" evidence="1">
    <location>
        <begin position="158"/>
        <end position="201"/>
    </location>
</feature>
<keyword evidence="4" id="KW-1185">Reference proteome</keyword>
<dbReference type="Gene3D" id="3.30.160.20">
    <property type="match status" value="1"/>
</dbReference>
<dbReference type="PANTHER" id="PTHR11075">
    <property type="entry name" value="PEPTIDE CHAIN RELEASE FACTOR"/>
    <property type="match status" value="1"/>
</dbReference>
<dbReference type="GO" id="GO:0070126">
    <property type="term" value="P:mitochondrial translational termination"/>
    <property type="evidence" value="ECO:0007669"/>
    <property type="project" value="TreeGrafter"/>
</dbReference>
<dbReference type="Proteomes" id="UP000018001">
    <property type="component" value="Unassembled WGS sequence"/>
</dbReference>
<dbReference type="GO" id="GO:0005762">
    <property type="term" value="C:mitochondrial large ribosomal subunit"/>
    <property type="evidence" value="ECO:0007669"/>
    <property type="project" value="TreeGrafter"/>
</dbReference>
<evidence type="ECO:0000313" key="3">
    <source>
        <dbReference type="EMBL" id="GAD93256.1"/>
    </source>
</evidence>
<feature type="domain" description="Prokaryotic-type class I peptide chain release factors" evidence="2">
    <location>
        <begin position="62"/>
        <end position="190"/>
    </location>
</feature>
<proteinExistence type="predicted"/>
<dbReference type="AlphaFoldDB" id="V5FU76"/>
<dbReference type="OrthoDB" id="270639at2759"/>
<dbReference type="InterPro" id="IPR000352">
    <property type="entry name" value="Pep_chain_release_fac_I"/>
</dbReference>
<dbReference type="GO" id="GO:0004045">
    <property type="term" value="F:peptidyl-tRNA hydrolase activity"/>
    <property type="evidence" value="ECO:0007669"/>
    <property type="project" value="TreeGrafter"/>
</dbReference>
<dbReference type="HOGENOM" id="CLU_089470_0_1_1"/>
<evidence type="ECO:0000256" key="1">
    <source>
        <dbReference type="SAM" id="MobiDB-lite"/>
    </source>
</evidence>
<feature type="compositionally biased region" description="Basic residues" evidence="1">
    <location>
        <begin position="182"/>
        <end position="201"/>
    </location>
</feature>
<evidence type="ECO:0000259" key="2">
    <source>
        <dbReference type="Pfam" id="PF00472"/>
    </source>
</evidence>
<dbReference type="GO" id="GO:0016150">
    <property type="term" value="F:translation release factor activity, codon nonspecific"/>
    <property type="evidence" value="ECO:0007669"/>
    <property type="project" value="TreeGrafter"/>
</dbReference>
<protein>
    <submittedName>
        <fullName evidence="3">Peptidyl-tRNA hydrolase domain protein</fullName>
    </submittedName>
</protein>
<feature type="compositionally biased region" description="Basic and acidic residues" evidence="1">
    <location>
        <begin position="158"/>
        <end position="181"/>
    </location>
</feature>
<dbReference type="InterPro" id="IPR052104">
    <property type="entry name" value="Mito_Release_Factor_mL62"/>
</dbReference>
<sequence length="201" mass="22421">MLATVGRPHALSALACFRYAYASSSQRQFASRRAAALEDVEEASEEDLRAAREWLAKLNSNTIPRHICEVAFSRSSGPGGQNVNKVNSKATLRVPLNSLLPLVPPVLHSQLRSSRYAAERTDSLVIQSDDSRKQSANVESCFEKLRQLLANAGKDAIRGETSEEQKQRVQKLQKAENEARIKMKKHLSNKKSSRRGSKYDE</sequence>
<dbReference type="FunCoup" id="V5FU76">
    <property type="interactions" value="224"/>
</dbReference>
<dbReference type="eggNOG" id="KOG3429">
    <property type="taxonomic scope" value="Eukaryota"/>
</dbReference>
<dbReference type="InParanoid" id="V5FU76"/>
<dbReference type="PANTHER" id="PTHR11075:SF54">
    <property type="entry name" value="LARGE RIBOSOMAL SUBUNIT PROTEIN ML62"/>
    <property type="match status" value="1"/>
</dbReference>
<accession>V5FU76</accession>
<name>V5FU76_BYSSN</name>
<gene>
    <name evidence="3" type="ORF">PVAR5_1864</name>
</gene>
<dbReference type="EMBL" id="BAUL01000051">
    <property type="protein sequence ID" value="GAD93256.1"/>
    <property type="molecule type" value="Genomic_DNA"/>
</dbReference>
<evidence type="ECO:0000313" key="4">
    <source>
        <dbReference type="Proteomes" id="UP000018001"/>
    </source>
</evidence>
<organism evidence="3 4">
    <name type="scientific">Byssochlamys spectabilis (strain No. 5 / NBRC 109023)</name>
    <name type="common">Paecilomyces variotii</name>
    <dbReference type="NCBI Taxonomy" id="1356009"/>
    <lineage>
        <taxon>Eukaryota</taxon>
        <taxon>Fungi</taxon>
        <taxon>Dikarya</taxon>
        <taxon>Ascomycota</taxon>
        <taxon>Pezizomycotina</taxon>
        <taxon>Eurotiomycetes</taxon>
        <taxon>Eurotiomycetidae</taxon>
        <taxon>Eurotiales</taxon>
        <taxon>Thermoascaceae</taxon>
        <taxon>Paecilomyces</taxon>
    </lineage>
</organism>
<dbReference type="SUPFAM" id="SSF110916">
    <property type="entry name" value="Peptidyl-tRNA hydrolase domain-like"/>
    <property type="match status" value="1"/>
</dbReference>
<reference evidence="4" key="1">
    <citation type="journal article" date="2014" name="Genome Announc.">
        <title>Draft genome sequence of the formaldehyde-resistant fungus Byssochlamys spectabilis No. 5 (anamorph Paecilomyces variotii No. 5) (NBRC109023).</title>
        <authorList>
            <person name="Oka T."/>
            <person name="Ekino K."/>
            <person name="Fukuda K."/>
            <person name="Nomura Y."/>
        </authorList>
    </citation>
    <scope>NUCLEOTIDE SEQUENCE [LARGE SCALE GENOMIC DNA]</scope>
    <source>
        <strain evidence="4">No. 5 / NBRC 109023</strain>
    </source>
</reference>
<dbReference type="Pfam" id="PF00472">
    <property type="entry name" value="RF-1"/>
    <property type="match status" value="1"/>
</dbReference>
<keyword evidence="3" id="KW-0378">Hydrolase</keyword>